<proteinExistence type="predicted"/>
<evidence type="ECO:0000313" key="2">
    <source>
        <dbReference type="Proteomes" id="UP000887574"/>
    </source>
</evidence>
<keyword evidence="2" id="KW-1185">Reference proteome</keyword>
<dbReference type="Proteomes" id="UP000887574">
    <property type="component" value="Unplaced"/>
</dbReference>
<feature type="region of interest" description="Disordered" evidence="1">
    <location>
        <begin position="165"/>
        <end position="205"/>
    </location>
</feature>
<reference evidence="3" key="1">
    <citation type="submission" date="2022-11" db="UniProtKB">
        <authorList>
            <consortium name="WormBaseParasite"/>
        </authorList>
    </citation>
    <scope>IDENTIFICATION</scope>
</reference>
<sequence length="272" mass="29982">MDNTDHHLSAGATTRSCNTYINTSSPVQQSRRRRKERRTHLMIANFLQETECWDFGKDKNISVGFSYTDGCSKIFKWSNELFYMGEDGKKAPIDCEAKISIDNGRTPRYFECYCGWFADCCPHLHLLEICLSPKTVSPTASTANPSAPGAVTCLPDVKVVKPTATTQPPPVSCDLKQGQKPVPIPQPPVSSDLKQGQKPAPLPPAPLTAMKIDLPAAPSDKLLAIDDGDEVRLAPNTIEITSLEKKRRKNRRMLKAVDEDENSAALKSRSLA</sequence>
<dbReference type="AlphaFoldDB" id="A0A915E8E8"/>
<organism evidence="2 3">
    <name type="scientific">Ditylenchus dipsaci</name>
    <dbReference type="NCBI Taxonomy" id="166011"/>
    <lineage>
        <taxon>Eukaryota</taxon>
        <taxon>Metazoa</taxon>
        <taxon>Ecdysozoa</taxon>
        <taxon>Nematoda</taxon>
        <taxon>Chromadorea</taxon>
        <taxon>Rhabditida</taxon>
        <taxon>Tylenchina</taxon>
        <taxon>Tylenchomorpha</taxon>
        <taxon>Sphaerularioidea</taxon>
        <taxon>Anguinidae</taxon>
        <taxon>Anguininae</taxon>
        <taxon>Ditylenchus</taxon>
    </lineage>
</organism>
<name>A0A915E8E8_9BILA</name>
<evidence type="ECO:0000313" key="3">
    <source>
        <dbReference type="WBParaSite" id="jg3452"/>
    </source>
</evidence>
<dbReference type="WBParaSite" id="jg3452">
    <property type="protein sequence ID" value="jg3452"/>
    <property type="gene ID" value="jg3452"/>
</dbReference>
<accession>A0A915E8E8</accession>
<protein>
    <submittedName>
        <fullName evidence="3">Uncharacterized protein</fullName>
    </submittedName>
</protein>
<evidence type="ECO:0000256" key="1">
    <source>
        <dbReference type="SAM" id="MobiDB-lite"/>
    </source>
</evidence>